<dbReference type="Pfam" id="PF01613">
    <property type="entry name" value="Flavin_Reduct"/>
    <property type="match status" value="1"/>
</dbReference>
<sequence>MTKQHWRPGTMVYPLPAVMVSCGSTPEDYNIITIAWTGTICSDPAMCYISVRKNRHSYDIIKNSGEFVINLTTKDLAFATDWCGVKSGKDFDKFKEMKLTPGKSKEISAPIIEESPLSIECKVTKIIELGSHDMFMAEVVNVQADERYIDEKGGFSLAKSGPIAYSHGHYFELGELVGRFGYSVMKKKTKEKLQKK</sequence>
<accession>A0ABT5VNT3</accession>
<evidence type="ECO:0000256" key="1">
    <source>
        <dbReference type="ARBA" id="ARBA00001917"/>
    </source>
</evidence>
<evidence type="ECO:0000313" key="6">
    <source>
        <dbReference type="Proteomes" id="UP001528920"/>
    </source>
</evidence>
<name>A0ABT5VNT3_9BACT</name>
<evidence type="ECO:0000259" key="4">
    <source>
        <dbReference type="SMART" id="SM00903"/>
    </source>
</evidence>
<dbReference type="Proteomes" id="UP001528920">
    <property type="component" value="Unassembled WGS sequence"/>
</dbReference>
<dbReference type="PANTHER" id="PTHR43567">
    <property type="entry name" value="FLAVOREDOXIN-RELATED-RELATED"/>
    <property type="match status" value="1"/>
</dbReference>
<dbReference type="PROSITE" id="PS51257">
    <property type="entry name" value="PROKAR_LIPOPROTEIN"/>
    <property type="match status" value="1"/>
</dbReference>
<keyword evidence="2" id="KW-0285">Flavoprotein</keyword>
<keyword evidence="6" id="KW-1185">Reference proteome</keyword>
<dbReference type="PANTHER" id="PTHR43567:SF1">
    <property type="entry name" value="FLAVOREDOXIN"/>
    <property type="match status" value="1"/>
</dbReference>
<dbReference type="EMBL" id="JAKJSC010000001">
    <property type="protein sequence ID" value="MDE5417096.1"/>
    <property type="molecule type" value="Genomic_DNA"/>
</dbReference>
<dbReference type="InterPro" id="IPR002563">
    <property type="entry name" value="Flavin_Rdtase-like_dom"/>
</dbReference>
<organism evidence="5 6">
    <name type="scientific">Paralabilibaculum antarcticum</name>
    <dbReference type="NCBI Taxonomy" id="2912572"/>
    <lineage>
        <taxon>Bacteria</taxon>
        <taxon>Pseudomonadati</taxon>
        <taxon>Bacteroidota</taxon>
        <taxon>Bacteroidia</taxon>
        <taxon>Marinilabiliales</taxon>
        <taxon>Marinifilaceae</taxon>
        <taxon>Paralabilibaculum</taxon>
    </lineage>
</organism>
<dbReference type="SMART" id="SM00903">
    <property type="entry name" value="Flavin_Reduct"/>
    <property type="match status" value="1"/>
</dbReference>
<dbReference type="RefSeq" id="WP_275108434.1">
    <property type="nucleotide sequence ID" value="NZ_JAKJSC010000001.1"/>
</dbReference>
<proteinExistence type="inferred from homology"/>
<evidence type="ECO:0000256" key="3">
    <source>
        <dbReference type="ARBA" id="ARBA00038054"/>
    </source>
</evidence>
<reference evidence="5 6" key="1">
    <citation type="submission" date="2022-01" db="EMBL/GenBank/DDBJ databases">
        <title>Labilibaculum sp. nov, a marine bacterium isolated from Antarctica.</title>
        <authorList>
            <person name="Dai W."/>
        </authorList>
    </citation>
    <scope>NUCLEOTIDE SEQUENCE [LARGE SCALE GENOMIC DNA]</scope>
    <source>
        <strain evidence="5 6">DW002</strain>
    </source>
</reference>
<gene>
    <name evidence="5" type="ORF">L3049_03670</name>
</gene>
<evidence type="ECO:0000313" key="5">
    <source>
        <dbReference type="EMBL" id="MDE5417096.1"/>
    </source>
</evidence>
<dbReference type="InterPro" id="IPR052174">
    <property type="entry name" value="Flavoredoxin"/>
</dbReference>
<dbReference type="InterPro" id="IPR012349">
    <property type="entry name" value="Split_barrel_FMN-bd"/>
</dbReference>
<dbReference type="SUPFAM" id="SSF50475">
    <property type="entry name" value="FMN-binding split barrel"/>
    <property type="match status" value="1"/>
</dbReference>
<feature type="domain" description="Flavin reductase like" evidence="4">
    <location>
        <begin position="11"/>
        <end position="157"/>
    </location>
</feature>
<evidence type="ECO:0000256" key="2">
    <source>
        <dbReference type="ARBA" id="ARBA00022630"/>
    </source>
</evidence>
<protein>
    <submittedName>
        <fullName evidence="5">Flavin reductase family protein</fullName>
    </submittedName>
</protein>
<comment type="similarity">
    <text evidence="3">Belongs to the flavoredoxin family.</text>
</comment>
<comment type="caution">
    <text evidence="5">The sequence shown here is derived from an EMBL/GenBank/DDBJ whole genome shotgun (WGS) entry which is preliminary data.</text>
</comment>
<dbReference type="Gene3D" id="2.30.110.10">
    <property type="entry name" value="Electron Transport, Fmn-binding Protein, Chain A"/>
    <property type="match status" value="1"/>
</dbReference>
<comment type="cofactor">
    <cofactor evidence="1">
        <name>FMN</name>
        <dbReference type="ChEBI" id="CHEBI:58210"/>
    </cofactor>
</comment>